<evidence type="ECO:0000313" key="2">
    <source>
        <dbReference type="Proteomes" id="UP000315010"/>
    </source>
</evidence>
<name>A0A5C5YV63_9BACT</name>
<dbReference type="Proteomes" id="UP000315010">
    <property type="component" value="Unassembled WGS sequence"/>
</dbReference>
<sequence>MTKNDQQLRAMYLSGTVSIPPRFPDVAEVSFSRPEKLHGQIFITVSQRLSPKLVIKRTFFAEDVTSLFIPCNPKHVDLEDGAWFAGEALANKVYDLLGKSICSGIIYVREHAQSILELEAGLTAAESAQYYPPLPDDRSVDHYNMNPSGRVAGCH</sequence>
<organism evidence="1 2">
    <name type="scientific">Novipirellula herctigrandis</name>
    <dbReference type="NCBI Taxonomy" id="2527986"/>
    <lineage>
        <taxon>Bacteria</taxon>
        <taxon>Pseudomonadati</taxon>
        <taxon>Planctomycetota</taxon>
        <taxon>Planctomycetia</taxon>
        <taxon>Pirellulales</taxon>
        <taxon>Pirellulaceae</taxon>
        <taxon>Novipirellula</taxon>
    </lineage>
</organism>
<protein>
    <submittedName>
        <fullName evidence="1">Uncharacterized protein</fullName>
    </submittedName>
</protein>
<evidence type="ECO:0000313" key="1">
    <source>
        <dbReference type="EMBL" id="TWT78898.1"/>
    </source>
</evidence>
<gene>
    <name evidence="1" type="ORF">CA13_02950</name>
</gene>
<dbReference type="OrthoDB" id="271534at2"/>
<accession>A0A5C5YV63</accession>
<keyword evidence="2" id="KW-1185">Reference proteome</keyword>
<proteinExistence type="predicted"/>
<comment type="caution">
    <text evidence="1">The sequence shown here is derived from an EMBL/GenBank/DDBJ whole genome shotgun (WGS) entry which is preliminary data.</text>
</comment>
<dbReference type="AlphaFoldDB" id="A0A5C5YV63"/>
<dbReference type="EMBL" id="SJPJ01000001">
    <property type="protein sequence ID" value="TWT78898.1"/>
    <property type="molecule type" value="Genomic_DNA"/>
</dbReference>
<dbReference type="RefSeq" id="WP_146394047.1">
    <property type="nucleotide sequence ID" value="NZ_SJPJ01000001.1"/>
</dbReference>
<reference evidence="1 2" key="1">
    <citation type="submission" date="2019-02" db="EMBL/GenBank/DDBJ databases">
        <title>Deep-cultivation of Planctomycetes and their phenomic and genomic characterization uncovers novel biology.</title>
        <authorList>
            <person name="Wiegand S."/>
            <person name="Jogler M."/>
            <person name="Boedeker C."/>
            <person name="Pinto D."/>
            <person name="Vollmers J."/>
            <person name="Rivas-Marin E."/>
            <person name="Kohn T."/>
            <person name="Peeters S.H."/>
            <person name="Heuer A."/>
            <person name="Rast P."/>
            <person name="Oberbeckmann S."/>
            <person name="Bunk B."/>
            <person name="Jeske O."/>
            <person name="Meyerdierks A."/>
            <person name="Storesund J.E."/>
            <person name="Kallscheuer N."/>
            <person name="Luecker S."/>
            <person name="Lage O.M."/>
            <person name="Pohl T."/>
            <person name="Merkel B.J."/>
            <person name="Hornburger P."/>
            <person name="Mueller R.-W."/>
            <person name="Bruemmer F."/>
            <person name="Labrenz M."/>
            <person name="Spormann A.M."/>
            <person name="Op Den Camp H."/>
            <person name="Overmann J."/>
            <person name="Amann R."/>
            <person name="Jetten M.S.M."/>
            <person name="Mascher T."/>
            <person name="Medema M.H."/>
            <person name="Devos D.P."/>
            <person name="Kaster A.-K."/>
            <person name="Ovreas L."/>
            <person name="Rohde M."/>
            <person name="Galperin M.Y."/>
            <person name="Jogler C."/>
        </authorList>
    </citation>
    <scope>NUCLEOTIDE SEQUENCE [LARGE SCALE GENOMIC DNA]</scope>
    <source>
        <strain evidence="1 2">CA13</strain>
    </source>
</reference>